<dbReference type="Proteomes" id="UP001432146">
    <property type="component" value="Unassembled WGS sequence"/>
</dbReference>
<evidence type="ECO:0000256" key="1">
    <source>
        <dbReference type="SAM" id="MobiDB-lite"/>
    </source>
</evidence>
<dbReference type="EMBL" id="JAWNGG020000059">
    <property type="protein sequence ID" value="KAK9304813.1"/>
    <property type="molecule type" value="Genomic_DNA"/>
</dbReference>
<keyword evidence="3" id="KW-1185">Reference proteome</keyword>
<feature type="compositionally biased region" description="Basic and acidic residues" evidence="1">
    <location>
        <begin position="47"/>
        <end position="60"/>
    </location>
</feature>
<organism evidence="2 3">
    <name type="scientific">Tetragonisca angustula</name>
    <dbReference type="NCBI Taxonomy" id="166442"/>
    <lineage>
        <taxon>Eukaryota</taxon>
        <taxon>Metazoa</taxon>
        <taxon>Ecdysozoa</taxon>
        <taxon>Arthropoda</taxon>
        <taxon>Hexapoda</taxon>
        <taxon>Insecta</taxon>
        <taxon>Pterygota</taxon>
        <taxon>Neoptera</taxon>
        <taxon>Endopterygota</taxon>
        <taxon>Hymenoptera</taxon>
        <taxon>Apocrita</taxon>
        <taxon>Aculeata</taxon>
        <taxon>Apoidea</taxon>
        <taxon>Anthophila</taxon>
        <taxon>Apidae</taxon>
        <taxon>Tetragonisca</taxon>
    </lineage>
</organism>
<evidence type="ECO:0000313" key="3">
    <source>
        <dbReference type="Proteomes" id="UP001432146"/>
    </source>
</evidence>
<gene>
    <name evidence="2" type="ORF">QLX08_003893</name>
</gene>
<feature type="region of interest" description="Disordered" evidence="1">
    <location>
        <begin position="13"/>
        <end position="63"/>
    </location>
</feature>
<dbReference type="AlphaFoldDB" id="A0AAW1A7N6"/>
<protein>
    <submittedName>
        <fullName evidence="2">Uncharacterized protein</fullName>
    </submittedName>
</protein>
<evidence type="ECO:0000313" key="2">
    <source>
        <dbReference type="EMBL" id="KAK9304813.1"/>
    </source>
</evidence>
<reference evidence="2 3" key="1">
    <citation type="submission" date="2024-05" db="EMBL/GenBank/DDBJ databases">
        <title>The nuclear and mitochondrial genome assemblies of Tetragonisca angustula (Apidae: Meliponini), a tiny yet remarkable pollinator in the Neotropics.</title>
        <authorList>
            <person name="Ferrari R."/>
            <person name="Ricardo P.C."/>
            <person name="Dias F.C."/>
            <person name="Araujo N.S."/>
            <person name="Soares D.O."/>
            <person name="Zhou Q.-S."/>
            <person name="Zhu C.-D."/>
            <person name="Coutinho L."/>
            <person name="Airas M.C."/>
            <person name="Batista T.M."/>
        </authorList>
    </citation>
    <scope>NUCLEOTIDE SEQUENCE [LARGE SCALE GENOMIC DNA]</scope>
    <source>
        <strain evidence="2">ASF017062</strain>
        <tissue evidence="2">Abdomen</tissue>
    </source>
</reference>
<sequence>MIPRNIRINVQRHRRQLEKGTNAKVASGTPGCPSDAENTEEAGIFSRKRENDGSDSDRQPSHGLRLRNYRSISLVHRLFPTHFPIRSSLMCFPRSPTTYIRTYISLIPVARLGWRTTTKRTRMYPSDTRKLSGSSEEIAYRHNF</sequence>
<proteinExistence type="predicted"/>
<accession>A0AAW1A7N6</accession>
<comment type="caution">
    <text evidence="2">The sequence shown here is derived from an EMBL/GenBank/DDBJ whole genome shotgun (WGS) entry which is preliminary data.</text>
</comment>
<name>A0AAW1A7N6_9HYME</name>